<proteinExistence type="predicted"/>
<comment type="caution">
    <text evidence="1">The sequence shown here is derived from an EMBL/GenBank/DDBJ whole genome shotgun (WGS) entry which is preliminary data.</text>
</comment>
<name>A0AA88KTT8_ARTSF</name>
<gene>
    <name evidence="1" type="ORF">QYM36_019143</name>
</gene>
<evidence type="ECO:0000313" key="2">
    <source>
        <dbReference type="Proteomes" id="UP001187531"/>
    </source>
</evidence>
<sequence length="89" mass="10582">MLMPWEQLYESSKQATQRWSVRPVLRKRETDGAFSTLVQNLKKEDPEWFFVYLRMTPAKSKEVLAIVESRIESKQPIGEDLFQQLKDLH</sequence>
<dbReference type="EMBL" id="JAVRJZ010000526">
    <property type="protein sequence ID" value="KAK2702281.1"/>
    <property type="molecule type" value="Genomic_DNA"/>
</dbReference>
<dbReference type="AlphaFoldDB" id="A0AA88KTT8"/>
<reference evidence="1" key="1">
    <citation type="submission" date="2023-07" db="EMBL/GenBank/DDBJ databases">
        <title>Chromosome-level genome assembly of Artemia franciscana.</title>
        <authorList>
            <person name="Jo E."/>
        </authorList>
    </citation>
    <scope>NUCLEOTIDE SEQUENCE</scope>
    <source>
        <tissue evidence="1">Whole body</tissue>
    </source>
</reference>
<dbReference type="Proteomes" id="UP001187531">
    <property type="component" value="Unassembled WGS sequence"/>
</dbReference>
<evidence type="ECO:0000313" key="1">
    <source>
        <dbReference type="EMBL" id="KAK2702281.1"/>
    </source>
</evidence>
<accession>A0AA88KTT8</accession>
<organism evidence="1 2">
    <name type="scientific">Artemia franciscana</name>
    <name type="common">Brine shrimp</name>
    <name type="synonym">Artemia sanfranciscana</name>
    <dbReference type="NCBI Taxonomy" id="6661"/>
    <lineage>
        <taxon>Eukaryota</taxon>
        <taxon>Metazoa</taxon>
        <taxon>Ecdysozoa</taxon>
        <taxon>Arthropoda</taxon>
        <taxon>Crustacea</taxon>
        <taxon>Branchiopoda</taxon>
        <taxon>Anostraca</taxon>
        <taxon>Artemiidae</taxon>
        <taxon>Artemia</taxon>
    </lineage>
</organism>
<protein>
    <submittedName>
        <fullName evidence="1">Uncharacterized protein</fullName>
    </submittedName>
</protein>
<keyword evidence="2" id="KW-1185">Reference proteome</keyword>